<reference evidence="2" key="2">
    <citation type="submission" date="2013-07" db="EMBL/GenBank/DDBJ databases">
        <authorList>
            <consortium name="The Broad Institute Genome Sequencing Platform"/>
            <person name="Cuomo C."/>
            <person name="Litvintseva A."/>
            <person name="Chen Y."/>
            <person name="Heitman J."/>
            <person name="Sun S."/>
            <person name="Springer D."/>
            <person name="Dromer F."/>
            <person name="Young S.K."/>
            <person name="Zeng Q."/>
            <person name="Gargeya S."/>
            <person name="Fitzgerald M."/>
            <person name="Abouelleil A."/>
            <person name="Alvarado L."/>
            <person name="Berlin A.M."/>
            <person name="Chapman S.B."/>
            <person name="Dewar J."/>
            <person name="Goldberg J."/>
            <person name="Griggs A."/>
            <person name="Gujja S."/>
            <person name="Hansen M."/>
            <person name="Howarth C."/>
            <person name="Imamovic A."/>
            <person name="Larimer J."/>
            <person name="McCowan C."/>
            <person name="Murphy C."/>
            <person name="Pearson M."/>
            <person name="Priest M."/>
            <person name="Roberts A."/>
            <person name="Saif S."/>
            <person name="Shea T."/>
            <person name="Sykes S."/>
            <person name="Wortman J."/>
            <person name="Nusbaum C."/>
            <person name="Birren B."/>
        </authorList>
    </citation>
    <scope>NUCLEOTIDE SEQUENCE</scope>
    <source>
        <strain evidence="2">CBS 10118</strain>
    </source>
</reference>
<protein>
    <recommendedName>
        <fullName evidence="4">Protein kinase domain-containing protein</fullName>
    </recommendedName>
</protein>
<name>A0A1B9G0S8_9TREE</name>
<dbReference type="KEGG" id="kbi:30210494"/>
<dbReference type="OrthoDB" id="2566101at2759"/>
<reference evidence="1" key="1">
    <citation type="submission" date="2013-07" db="EMBL/GenBank/DDBJ databases">
        <title>The Genome Sequence of Cryptococcus bestiolae CBS10118.</title>
        <authorList>
            <consortium name="The Broad Institute Genome Sequencing Platform"/>
            <person name="Cuomo C."/>
            <person name="Litvintseva A."/>
            <person name="Chen Y."/>
            <person name="Heitman J."/>
            <person name="Sun S."/>
            <person name="Springer D."/>
            <person name="Dromer F."/>
            <person name="Young S.K."/>
            <person name="Zeng Q."/>
            <person name="Gargeya S."/>
            <person name="Fitzgerald M."/>
            <person name="Abouelleil A."/>
            <person name="Alvarado L."/>
            <person name="Berlin A.M."/>
            <person name="Chapman S.B."/>
            <person name="Dewar J."/>
            <person name="Goldberg J."/>
            <person name="Griggs A."/>
            <person name="Gujja S."/>
            <person name="Hansen M."/>
            <person name="Howarth C."/>
            <person name="Imamovic A."/>
            <person name="Larimer J."/>
            <person name="McCowan C."/>
            <person name="Murphy C."/>
            <person name="Pearson M."/>
            <person name="Priest M."/>
            <person name="Roberts A."/>
            <person name="Saif S."/>
            <person name="Shea T."/>
            <person name="Sykes S."/>
            <person name="Wortman J."/>
            <person name="Nusbaum C."/>
            <person name="Birren B."/>
        </authorList>
    </citation>
    <scope>NUCLEOTIDE SEQUENCE [LARGE SCALE GENOMIC DNA]</scope>
    <source>
        <strain evidence="1">CBS 10118</strain>
    </source>
</reference>
<evidence type="ECO:0008006" key="4">
    <source>
        <dbReference type="Google" id="ProtNLM"/>
    </source>
</evidence>
<organism evidence="1">
    <name type="scientific">Kwoniella bestiolae CBS 10118</name>
    <dbReference type="NCBI Taxonomy" id="1296100"/>
    <lineage>
        <taxon>Eukaryota</taxon>
        <taxon>Fungi</taxon>
        <taxon>Dikarya</taxon>
        <taxon>Basidiomycota</taxon>
        <taxon>Agaricomycotina</taxon>
        <taxon>Tremellomycetes</taxon>
        <taxon>Tremellales</taxon>
        <taxon>Cryptococcaceae</taxon>
        <taxon>Kwoniella</taxon>
    </lineage>
</organism>
<evidence type="ECO:0000313" key="3">
    <source>
        <dbReference type="Proteomes" id="UP000092730"/>
    </source>
</evidence>
<sequence>MTDPSPPSHLHLVLRRGLMDDDRRVCLSQLEEQGLTMRRIFDYEDPSLVRDPNSLGGRQDQDPVTIISQECGAEEKEVSVSPVLGTSYLARNHLYDIYLATLTYPNLISPSSNQQVSRKVVVQLTSPQSFPDSSPRFRPAYCDQLERFSSTQAEIAVERESWFYQRYGPIIRRYEDIIPDHLGTYHARVPTREGSSVNVDLYALVVVDPGELLGDGWDSIHHSTVDTDIWLKVYDAYDLLHHKNIIHNTELVALNIFYDKQKDKVRISNFYDVLVDDDGAQPGKESQDIRRMKLRGEKARIERCRRGIAARRGRELQGGHGEI</sequence>
<gene>
    <name evidence="1" type="ORF">I302_06095</name>
    <name evidence="2" type="ORF">I302_106643</name>
</gene>
<evidence type="ECO:0000313" key="2">
    <source>
        <dbReference type="EMBL" id="WVW84609.1"/>
    </source>
</evidence>
<dbReference type="EMBL" id="CP144545">
    <property type="protein sequence ID" value="WVW84609.1"/>
    <property type="molecule type" value="Genomic_DNA"/>
</dbReference>
<reference evidence="2" key="4">
    <citation type="submission" date="2024-02" db="EMBL/GenBank/DDBJ databases">
        <title>Comparative genomics of Cryptococcus and Kwoniella reveals pathogenesis evolution and contrasting modes of karyotype evolution via chromosome fusion or intercentromeric recombination.</title>
        <authorList>
            <person name="Coelho M.A."/>
            <person name="David-Palma M."/>
            <person name="Shea T."/>
            <person name="Bowers K."/>
            <person name="McGinley-Smith S."/>
            <person name="Mohammad A.W."/>
            <person name="Gnirke A."/>
            <person name="Yurkov A.M."/>
            <person name="Nowrousian M."/>
            <person name="Sun S."/>
            <person name="Cuomo C.A."/>
            <person name="Heitman J."/>
        </authorList>
    </citation>
    <scope>NUCLEOTIDE SEQUENCE</scope>
    <source>
        <strain evidence="2">CBS 10118</strain>
    </source>
</reference>
<reference evidence="1" key="3">
    <citation type="submission" date="2014-01" db="EMBL/GenBank/DDBJ databases">
        <title>Evolution of pathogenesis and genome organization in the Tremellales.</title>
        <authorList>
            <person name="Cuomo C."/>
            <person name="Litvintseva A."/>
            <person name="Heitman J."/>
            <person name="Chen Y."/>
            <person name="Sun S."/>
            <person name="Springer D."/>
            <person name="Dromer F."/>
            <person name="Young S."/>
            <person name="Zeng Q."/>
            <person name="Chapman S."/>
            <person name="Gujja S."/>
            <person name="Saif S."/>
            <person name="Birren B."/>
        </authorList>
    </citation>
    <scope>NUCLEOTIDE SEQUENCE</scope>
    <source>
        <strain evidence="1">CBS 10118</strain>
    </source>
</reference>
<dbReference type="VEuPathDB" id="FungiDB:I302_06095"/>
<dbReference type="EMBL" id="KI894022">
    <property type="protein sequence ID" value="OCF24634.1"/>
    <property type="molecule type" value="Genomic_DNA"/>
</dbReference>
<keyword evidence="3" id="KW-1185">Reference proteome</keyword>
<evidence type="ECO:0000313" key="1">
    <source>
        <dbReference type="EMBL" id="OCF24634.1"/>
    </source>
</evidence>
<dbReference type="GeneID" id="30210494"/>
<accession>A0A1B9G0S8</accession>
<dbReference type="Proteomes" id="UP000092730">
    <property type="component" value="Chromosome 5"/>
</dbReference>
<dbReference type="AlphaFoldDB" id="A0A1B9G0S8"/>
<dbReference type="RefSeq" id="XP_019045704.1">
    <property type="nucleotide sequence ID" value="XM_019192707.1"/>
</dbReference>
<proteinExistence type="predicted"/>